<organism evidence="1">
    <name type="scientific">Amphimedon queenslandica</name>
    <name type="common">Sponge</name>
    <dbReference type="NCBI Taxonomy" id="400682"/>
    <lineage>
        <taxon>Eukaryota</taxon>
        <taxon>Metazoa</taxon>
        <taxon>Porifera</taxon>
        <taxon>Demospongiae</taxon>
        <taxon>Heteroscleromorpha</taxon>
        <taxon>Haplosclerida</taxon>
        <taxon>Niphatidae</taxon>
        <taxon>Amphimedon</taxon>
    </lineage>
</organism>
<dbReference type="InParanoid" id="A0A1X7UAA8"/>
<reference evidence="1" key="1">
    <citation type="submission" date="2017-05" db="UniProtKB">
        <authorList>
            <consortium name="EnsemblMetazoa"/>
        </authorList>
    </citation>
    <scope>IDENTIFICATION</scope>
</reference>
<protein>
    <submittedName>
        <fullName evidence="1">Uncharacterized protein</fullName>
    </submittedName>
</protein>
<evidence type="ECO:0000313" key="1">
    <source>
        <dbReference type="EnsemblMetazoa" id="Aqu2.1.24690_001"/>
    </source>
</evidence>
<accession>A0A1X7UAA8</accession>
<dbReference type="AlphaFoldDB" id="A0A1X7UAA8"/>
<dbReference type="EnsemblMetazoa" id="Aqu2.1.24690_001">
    <property type="protein sequence ID" value="Aqu2.1.24690_001"/>
    <property type="gene ID" value="Aqu2.1.24690"/>
</dbReference>
<dbReference type="OrthoDB" id="6139842at2759"/>
<proteinExistence type="predicted"/>
<dbReference type="PANTHER" id="PTHR31751">
    <property type="entry name" value="SI:CH211-108C17.2-RELATED-RELATED"/>
    <property type="match status" value="1"/>
</dbReference>
<dbReference type="PANTHER" id="PTHR31751:SF7">
    <property type="entry name" value="THAP-TYPE DOMAIN-CONTAINING PROTEIN"/>
    <property type="match status" value="1"/>
</dbReference>
<name>A0A1X7UAA8_AMPQE</name>
<sequence>MSGFEHGCNKPVSVFSRLTGAILQITFECSDGHVTKWSSSNSHSKTRSVIDEKKLLIAASVLFSGNHYAKMKFFCPILDLKCPTEKMFYDKDVISDEVSGYIIDLANVDKWEVQFKSPVMDSEGFCRCLDNLANNSSAANERGMGKIALWADHLCNHFWFCCKHCSGNVEELQPLWISFYIIHINENGDDASSQPPTDENGKTHWEFRVLSQSTTIILPKKIAFRDKAYHQGCNWPLLITIIILEGNLGEKTNVTYVFIKQIGKGLSAGMLHLFWRKSHSHIYWN</sequence>